<dbReference type="GO" id="GO:0016832">
    <property type="term" value="F:aldehyde-lyase activity"/>
    <property type="evidence" value="ECO:0007669"/>
    <property type="project" value="InterPro"/>
</dbReference>
<dbReference type="Gene3D" id="3.20.20.70">
    <property type="entry name" value="Aldolase class I"/>
    <property type="match status" value="2"/>
</dbReference>
<keyword evidence="2" id="KW-0479">Metal-binding</keyword>
<name>A0A2H0X9I5_UNCKA</name>
<dbReference type="EMBL" id="PEYV01000029">
    <property type="protein sequence ID" value="PIS21600.1"/>
    <property type="molecule type" value="Genomic_DNA"/>
</dbReference>
<dbReference type="Pfam" id="PF01116">
    <property type="entry name" value="F_bP_aldolase"/>
    <property type="match status" value="2"/>
</dbReference>
<accession>A0A2H0X9I5</accession>
<evidence type="ECO:0000313" key="4">
    <source>
        <dbReference type="Proteomes" id="UP000231098"/>
    </source>
</evidence>
<feature type="binding site" evidence="2">
    <location>
        <position position="175"/>
    </location>
    <ligand>
        <name>Zn(2+)</name>
        <dbReference type="ChEBI" id="CHEBI:29105"/>
        <label>1</label>
        <note>catalytic</note>
    </ligand>
</feature>
<organism evidence="3 4">
    <name type="scientific">candidate division WWE3 bacterium CG08_land_8_20_14_0_20_41_15</name>
    <dbReference type="NCBI Taxonomy" id="1975086"/>
    <lineage>
        <taxon>Bacteria</taxon>
        <taxon>Katanobacteria</taxon>
    </lineage>
</organism>
<comment type="cofactor">
    <cofactor evidence="2">
        <name>Zn(2+)</name>
        <dbReference type="ChEBI" id="CHEBI:29105"/>
    </cofactor>
    <text evidence="2">Binds 2 Zn(2+) ions per subunit. One is catalytic and the other provides a structural contribution.</text>
</comment>
<dbReference type="GO" id="GO:0005975">
    <property type="term" value="P:carbohydrate metabolic process"/>
    <property type="evidence" value="ECO:0007669"/>
    <property type="project" value="InterPro"/>
</dbReference>
<reference evidence="4" key="1">
    <citation type="submission" date="2017-09" db="EMBL/GenBank/DDBJ databases">
        <title>Depth-based differentiation of microbial function through sediment-hosted aquifers and enrichment of novel symbionts in the deep terrestrial subsurface.</title>
        <authorList>
            <person name="Probst A.J."/>
            <person name="Ladd B."/>
            <person name="Jarett J.K."/>
            <person name="Geller-Mcgrath D.E."/>
            <person name="Sieber C.M.K."/>
            <person name="Emerson J.B."/>
            <person name="Anantharaman K."/>
            <person name="Thomas B.C."/>
            <person name="Malmstrom R."/>
            <person name="Stieglmeier M."/>
            <person name="Klingl A."/>
            <person name="Woyke T."/>
            <person name="Ryan C.M."/>
            <person name="Banfield J.F."/>
        </authorList>
    </citation>
    <scope>NUCLEOTIDE SEQUENCE [LARGE SCALE GENOMIC DNA]</scope>
</reference>
<dbReference type="PANTHER" id="PTHR30304:SF0">
    <property type="entry name" value="D-TAGATOSE-1,6-BISPHOSPHATE ALDOLASE SUBUNIT GATY-RELATED"/>
    <property type="match status" value="1"/>
</dbReference>
<dbReference type="GO" id="GO:0008270">
    <property type="term" value="F:zinc ion binding"/>
    <property type="evidence" value="ECO:0007669"/>
    <property type="project" value="InterPro"/>
</dbReference>
<proteinExistence type="predicted"/>
<dbReference type="InterPro" id="IPR013785">
    <property type="entry name" value="Aldolase_TIM"/>
</dbReference>
<evidence type="ECO:0000256" key="2">
    <source>
        <dbReference type="PIRSR" id="PIRSR001359-3"/>
    </source>
</evidence>
<comment type="caution">
    <text evidence="3">The sequence shown here is derived from an EMBL/GenBank/DDBJ whole genome shotgun (WGS) entry which is preliminary data.</text>
</comment>
<evidence type="ECO:0000313" key="3">
    <source>
        <dbReference type="EMBL" id="PIS21600.1"/>
    </source>
</evidence>
<dbReference type="SUPFAM" id="SSF51569">
    <property type="entry name" value="Aldolase"/>
    <property type="match status" value="1"/>
</dbReference>
<dbReference type="PANTHER" id="PTHR30304">
    <property type="entry name" value="D-TAGATOSE-1,6-BISPHOSPHATE ALDOLASE"/>
    <property type="match status" value="1"/>
</dbReference>
<gene>
    <name evidence="3" type="ORF">COT51_01660</name>
</gene>
<evidence type="ECO:0008006" key="5">
    <source>
        <dbReference type="Google" id="ProtNLM"/>
    </source>
</evidence>
<dbReference type="PIRSF" id="PIRSF001359">
    <property type="entry name" value="F_bP_aldolase_II"/>
    <property type="match status" value="1"/>
</dbReference>
<sequence length="247" mass="27466">MFTTTREIINSNKLVPAFNFSTPEVARAIVSACAELNAPVILQTSEKEAEFLAYEIAGAVARHYGNSFNTSVSLQLDHLKDLESVDNVDLGAFGYSSVMLDLEGSSFEDSISQILRFKKTHPTLLIEANLEYFDRASEYTEKSGIDLLAPEIHNFVEIDSLANVAETTMVPLVLHGCSKKTDEEIKEAVKLGIRKVNFNTELRFSWLEAIRKKLSSGEDLVKPYDLLALSEESVKSVLINKLKILGF</sequence>
<dbReference type="InterPro" id="IPR050246">
    <property type="entry name" value="Class_II_FBP_aldolase"/>
</dbReference>
<evidence type="ECO:0000256" key="1">
    <source>
        <dbReference type="PIRSR" id="PIRSR001359-1"/>
    </source>
</evidence>
<protein>
    <recommendedName>
        <fullName evidence="5">Tagatose-bisphosphate aldolase</fullName>
    </recommendedName>
</protein>
<dbReference type="Proteomes" id="UP000231098">
    <property type="component" value="Unassembled WGS sequence"/>
</dbReference>
<feature type="binding site" evidence="2">
    <location>
        <position position="78"/>
    </location>
    <ligand>
        <name>Zn(2+)</name>
        <dbReference type="ChEBI" id="CHEBI:29105"/>
        <label>1</label>
        <note>catalytic</note>
    </ligand>
</feature>
<feature type="binding site" evidence="2">
    <location>
        <position position="101"/>
    </location>
    <ligand>
        <name>Zn(2+)</name>
        <dbReference type="ChEBI" id="CHEBI:29105"/>
        <label>2</label>
    </ligand>
</feature>
<dbReference type="AlphaFoldDB" id="A0A2H0X9I5"/>
<keyword evidence="2" id="KW-0862">Zinc</keyword>
<feature type="active site" description="Proton donor" evidence="1">
    <location>
        <position position="77"/>
    </location>
</feature>
<dbReference type="InterPro" id="IPR000771">
    <property type="entry name" value="FBA_II"/>
</dbReference>